<comment type="cofactor">
    <cofactor evidence="11">
        <name>FAD</name>
        <dbReference type="ChEBI" id="CHEBI:57692"/>
    </cofactor>
    <text evidence="11">Binds 1 FAD per subunit.</text>
</comment>
<dbReference type="SUPFAM" id="SSF55424">
    <property type="entry name" value="FAD/NAD-linked reductases, dimerisation (C-terminal) domain"/>
    <property type="match status" value="1"/>
</dbReference>
<evidence type="ECO:0000256" key="10">
    <source>
        <dbReference type="PIRSR" id="PIRSR000350-2"/>
    </source>
</evidence>
<gene>
    <name evidence="17" type="primary">gor</name>
    <name evidence="17" type="ORF">I0K15_16990</name>
</gene>
<evidence type="ECO:0000256" key="8">
    <source>
        <dbReference type="ARBA" id="ARBA00023284"/>
    </source>
</evidence>
<evidence type="ECO:0000256" key="9">
    <source>
        <dbReference type="ARBA" id="ARBA00049142"/>
    </source>
</evidence>
<sequence length="450" mass="49399">MSDFDFDLFVIGGGSGGVRAARVAAEAGAKVAIAEEYRYGGTCVIRGCVPKKLMVYASKFSEEFHDAEGYGWEVAEPPRFDWLKLQKGIHKELDRLEQIYRRNLANAGARTFDARATVTGPNEVTIDGQSVTAERILVATGARPFIPDIPGKEHALTSNDMFLIEHQPERLAIVGGGYIACEFAGIMNGLGTKVDLFYRSEQILRGFDREVRDHVAHEMEKKGITIHTNCDVEEVERTNEGVKLHLEGDMTMEFDEVLYATGRDPNSYGLGLEALDIELSHNGAIAVNEFSQTSVPSIYAVGDVTDRLALTPVAIREGQAFARTVYHDNPTQPDYDLVPTAVFTQPEIGQVGMTEDQARNTGPIDVYCTTFRSMAHVIAGREERMLMKLIVSRDTDKVLGCHIVGEAAGEMIQMAGVAIKMGATKADFDRTVAVHPTAAEELVTLKKPIR</sequence>
<evidence type="ECO:0000256" key="6">
    <source>
        <dbReference type="ARBA" id="ARBA00023002"/>
    </source>
</evidence>
<dbReference type="PRINTS" id="PR00411">
    <property type="entry name" value="PNDRDTASEI"/>
</dbReference>
<dbReference type="GO" id="GO:0034599">
    <property type="term" value="P:cellular response to oxidative stress"/>
    <property type="evidence" value="ECO:0007669"/>
    <property type="project" value="TreeGrafter"/>
</dbReference>
<keyword evidence="5 14" id="KW-0521">NADP</keyword>
<evidence type="ECO:0000313" key="18">
    <source>
        <dbReference type="Proteomes" id="UP000594800"/>
    </source>
</evidence>
<dbReference type="SUPFAM" id="SSF51905">
    <property type="entry name" value="FAD/NAD(P)-binding domain"/>
    <property type="match status" value="1"/>
</dbReference>
<evidence type="ECO:0000259" key="15">
    <source>
        <dbReference type="Pfam" id="PF02852"/>
    </source>
</evidence>
<evidence type="ECO:0000256" key="1">
    <source>
        <dbReference type="ARBA" id="ARBA00007532"/>
    </source>
</evidence>
<feature type="binding site" evidence="11">
    <location>
        <position position="52"/>
    </location>
    <ligand>
        <name>FAD</name>
        <dbReference type="ChEBI" id="CHEBI:57692"/>
    </ligand>
</feature>
<proteinExistence type="inferred from homology"/>
<feature type="binding site" evidence="11">
    <location>
        <begin position="175"/>
        <end position="182"/>
    </location>
    <ligand>
        <name>NAD(+)</name>
        <dbReference type="ChEBI" id="CHEBI:57540"/>
    </ligand>
</feature>
<dbReference type="FunFam" id="3.50.50.60:FF:000051">
    <property type="entry name" value="Glutathione reductase"/>
    <property type="match status" value="1"/>
</dbReference>
<dbReference type="GO" id="GO:0050661">
    <property type="term" value="F:NADP binding"/>
    <property type="evidence" value="ECO:0007669"/>
    <property type="project" value="InterPro"/>
</dbReference>
<protein>
    <recommendedName>
        <fullName evidence="14">Glutathione reductase</fullName>
        <shortName evidence="14">GRase</shortName>
        <ecNumber evidence="14">1.8.1.7</ecNumber>
    </recommendedName>
</protein>
<evidence type="ECO:0000256" key="7">
    <source>
        <dbReference type="ARBA" id="ARBA00023157"/>
    </source>
</evidence>
<feature type="active site" description="Proton acceptor" evidence="10">
    <location>
        <position position="435"/>
    </location>
</feature>
<dbReference type="GO" id="GO:0050660">
    <property type="term" value="F:flavin adenine dinucleotide binding"/>
    <property type="evidence" value="ECO:0007669"/>
    <property type="project" value="InterPro"/>
</dbReference>
<dbReference type="InterPro" id="IPR012999">
    <property type="entry name" value="Pyr_OxRdtase_I_AS"/>
</dbReference>
<dbReference type="PANTHER" id="PTHR42737:SF2">
    <property type="entry name" value="GLUTATHIONE REDUCTASE"/>
    <property type="match status" value="1"/>
</dbReference>
<keyword evidence="3 13" id="KW-0285">Flavoprotein</keyword>
<dbReference type="GO" id="GO:0045454">
    <property type="term" value="P:cell redox homeostasis"/>
    <property type="evidence" value="ECO:0007669"/>
    <property type="project" value="InterPro"/>
</dbReference>
<evidence type="ECO:0000256" key="14">
    <source>
        <dbReference type="RuleBase" id="RU365040"/>
    </source>
</evidence>
<dbReference type="InterPro" id="IPR006324">
    <property type="entry name" value="GSHR"/>
</dbReference>
<keyword evidence="4 11" id="KW-0274">FAD</keyword>
<dbReference type="GO" id="GO:0004362">
    <property type="term" value="F:glutathione-disulfide reductase (NADPH) activity"/>
    <property type="evidence" value="ECO:0007669"/>
    <property type="project" value="UniProtKB-EC"/>
</dbReference>
<evidence type="ECO:0000313" key="17">
    <source>
        <dbReference type="EMBL" id="QPH53462.1"/>
    </source>
</evidence>
<keyword evidence="18" id="KW-1185">Reference proteome</keyword>
<reference evidence="17 18" key="1">
    <citation type="submission" date="2020-11" db="EMBL/GenBank/DDBJ databases">
        <title>Description of Pontivivens ytuae sp. nov. isolated from deep sea sediment of Mariana Trench.</title>
        <authorList>
            <person name="Wang Z."/>
            <person name="Sun Q.-L."/>
            <person name="Xu X.-D."/>
            <person name="Tang Y.-Z."/>
            <person name="Zhang J."/>
        </authorList>
    </citation>
    <scope>NUCLEOTIDE SEQUENCE [LARGE SCALE GENOMIC DNA]</scope>
    <source>
        <strain evidence="17 18">MT2928</strain>
    </source>
</reference>
<keyword evidence="11" id="KW-0520">NAD</keyword>
<keyword evidence="8 13" id="KW-0676">Redox-active center</keyword>
<keyword evidence="7" id="KW-1015">Disulfide bond</keyword>
<dbReference type="PIRSF" id="PIRSF000350">
    <property type="entry name" value="Mercury_reductase_MerA"/>
    <property type="match status" value="1"/>
</dbReference>
<dbReference type="InterPro" id="IPR046952">
    <property type="entry name" value="GSHR/TRXR-like"/>
</dbReference>
<feature type="binding site" evidence="11">
    <location>
        <position position="262"/>
    </location>
    <ligand>
        <name>NAD(+)</name>
        <dbReference type="ChEBI" id="CHEBI:57540"/>
    </ligand>
</feature>
<keyword evidence="6 13" id="KW-0560">Oxidoreductase</keyword>
<dbReference type="Proteomes" id="UP000594800">
    <property type="component" value="Chromosome"/>
</dbReference>
<dbReference type="GO" id="GO:0005829">
    <property type="term" value="C:cytosol"/>
    <property type="evidence" value="ECO:0007669"/>
    <property type="project" value="TreeGrafter"/>
</dbReference>
<comment type="subunit">
    <text evidence="2">Homodimer.</text>
</comment>
<dbReference type="EC" id="1.8.1.7" evidence="14"/>
<dbReference type="NCBIfam" id="TIGR01424">
    <property type="entry name" value="gluta_reduc_2"/>
    <property type="match status" value="1"/>
</dbReference>
<dbReference type="EMBL" id="CP064942">
    <property type="protein sequence ID" value="QPH53462.1"/>
    <property type="molecule type" value="Genomic_DNA"/>
</dbReference>
<feature type="disulfide bond" description="Redox-active" evidence="12">
    <location>
        <begin position="43"/>
        <end position="48"/>
    </location>
</feature>
<feature type="domain" description="Pyridine nucleotide-disulphide oxidoreductase dimerisation" evidence="15">
    <location>
        <begin position="338"/>
        <end position="444"/>
    </location>
</feature>
<organism evidence="17 18">
    <name type="scientific">Pontivivens ytuae</name>
    <dbReference type="NCBI Taxonomy" id="2789856"/>
    <lineage>
        <taxon>Bacteria</taxon>
        <taxon>Pseudomonadati</taxon>
        <taxon>Pseudomonadota</taxon>
        <taxon>Alphaproteobacteria</taxon>
        <taxon>Rhodobacterales</taxon>
        <taxon>Paracoccaceae</taxon>
        <taxon>Pontivivens</taxon>
    </lineage>
</organism>
<dbReference type="KEGG" id="poz:I0K15_16990"/>
<dbReference type="PRINTS" id="PR00368">
    <property type="entry name" value="FADPNR"/>
</dbReference>
<dbReference type="FunFam" id="3.30.390.30:FF:000001">
    <property type="entry name" value="Dihydrolipoyl dehydrogenase"/>
    <property type="match status" value="1"/>
</dbReference>
<evidence type="ECO:0000256" key="3">
    <source>
        <dbReference type="ARBA" id="ARBA00022630"/>
    </source>
</evidence>
<dbReference type="Gene3D" id="3.30.390.30">
    <property type="match status" value="1"/>
</dbReference>
<feature type="domain" description="FAD/NAD(P)-binding" evidence="16">
    <location>
        <begin position="6"/>
        <end position="318"/>
    </location>
</feature>
<dbReference type="GO" id="GO:0006749">
    <property type="term" value="P:glutathione metabolic process"/>
    <property type="evidence" value="ECO:0007669"/>
    <property type="project" value="InterPro"/>
</dbReference>
<evidence type="ECO:0000256" key="13">
    <source>
        <dbReference type="RuleBase" id="RU003691"/>
    </source>
</evidence>
<dbReference type="NCBIfam" id="NF004776">
    <property type="entry name" value="PRK06116.1"/>
    <property type="match status" value="1"/>
</dbReference>
<dbReference type="InterPro" id="IPR001100">
    <property type="entry name" value="Pyr_nuc-diS_OxRdtase"/>
</dbReference>
<evidence type="ECO:0000256" key="12">
    <source>
        <dbReference type="PIRSR" id="PIRSR000350-4"/>
    </source>
</evidence>
<evidence type="ECO:0000259" key="16">
    <source>
        <dbReference type="Pfam" id="PF07992"/>
    </source>
</evidence>
<dbReference type="InterPro" id="IPR016156">
    <property type="entry name" value="FAD/NAD-linked_Rdtase_dimer_sf"/>
</dbReference>
<dbReference type="PROSITE" id="PS00076">
    <property type="entry name" value="PYRIDINE_REDOX_1"/>
    <property type="match status" value="1"/>
</dbReference>
<dbReference type="InterPro" id="IPR023753">
    <property type="entry name" value="FAD/NAD-binding_dom"/>
</dbReference>
<comment type="function">
    <text evidence="14">Catalyzes the reduction of glutathione disulfide (GSSG) to reduced glutathione (GSH).</text>
</comment>
<dbReference type="Pfam" id="PF07992">
    <property type="entry name" value="Pyr_redox_2"/>
    <property type="match status" value="1"/>
</dbReference>
<evidence type="ECO:0000256" key="2">
    <source>
        <dbReference type="ARBA" id="ARBA00011738"/>
    </source>
</evidence>
<dbReference type="InterPro" id="IPR036188">
    <property type="entry name" value="FAD/NAD-bd_sf"/>
</dbReference>
<evidence type="ECO:0000256" key="11">
    <source>
        <dbReference type="PIRSR" id="PIRSR000350-3"/>
    </source>
</evidence>
<feature type="binding site" evidence="11">
    <location>
        <position position="303"/>
    </location>
    <ligand>
        <name>FAD</name>
        <dbReference type="ChEBI" id="CHEBI:57692"/>
    </ligand>
</feature>
<dbReference type="RefSeq" id="WP_196102671.1">
    <property type="nucleotide sequence ID" value="NZ_CP064942.1"/>
</dbReference>
<dbReference type="InterPro" id="IPR004099">
    <property type="entry name" value="Pyr_nucl-diS_OxRdtase_dimer"/>
</dbReference>
<dbReference type="PANTHER" id="PTHR42737">
    <property type="entry name" value="GLUTATHIONE REDUCTASE"/>
    <property type="match status" value="1"/>
</dbReference>
<dbReference type="AlphaFoldDB" id="A0A7S9LQI8"/>
<name>A0A7S9LQI8_9RHOB</name>
<accession>A0A7S9LQI8</accession>
<evidence type="ECO:0000256" key="4">
    <source>
        <dbReference type="ARBA" id="ARBA00022827"/>
    </source>
</evidence>
<comment type="catalytic activity">
    <reaction evidence="9 14">
        <text>2 glutathione + NADP(+) = glutathione disulfide + NADPH + H(+)</text>
        <dbReference type="Rhea" id="RHEA:11740"/>
        <dbReference type="ChEBI" id="CHEBI:15378"/>
        <dbReference type="ChEBI" id="CHEBI:57783"/>
        <dbReference type="ChEBI" id="CHEBI:57925"/>
        <dbReference type="ChEBI" id="CHEBI:58297"/>
        <dbReference type="ChEBI" id="CHEBI:58349"/>
        <dbReference type="EC" id="1.8.1.7"/>
    </reaction>
</comment>
<dbReference type="Gene3D" id="3.50.50.60">
    <property type="entry name" value="FAD/NAD(P)-binding domain"/>
    <property type="match status" value="2"/>
</dbReference>
<keyword evidence="11" id="KW-0547">Nucleotide-binding</keyword>
<dbReference type="Pfam" id="PF02852">
    <property type="entry name" value="Pyr_redox_dim"/>
    <property type="match status" value="1"/>
</dbReference>
<comment type="similarity">
    <text evidence="1 13">Belongs to the class-I pyridine nucleotide-disulfide oxidoreductase family.</text>
</comment>
<evidence type="ECO:0000256" key="5">
    <source>
        <dbReference type="ARBA" id="ARBA00022857"/>
    </source>
</evidence>